<evidence type="ECO:0000313" key="3">
    <source>
        <dbReference type="EMBL" id="ULT85851.1"/>
    </source>
</evidence>
<protein>
    <recommendedName>
        <fullName evidence="2">7TM GPCR serpentine receptor class x (Srx) domain-containing protein</fullName>
    </recommendedName>
</protein>
<dbReference type="EMBL" id="CP090895">
    <property type="protein sequence ID" value="ULT85851.1"/>
    <property type="molecule type" value="Genomic_DNA"/>
</dbReference>
<feature type="transmembrane region" description="Helical" evidence="1">
    <location>
        <begin position="124"/>
        <end position="146"/>
    </location>
</feature>
<proteinExistence type="predicted"/>
<name>A0AAE9CX85_CAEBR</name>
<feature type="transmembrane region" description="Helical" evidence="1">
    <location>
        <begin position="6"/>
        <end position="30"/>
    </location>
</feature>
<dbReference type="Pfam" id="PF10328">
    <property type="entry name" value="7TM_GPCR_Srx"/>
    <property type="match status" value="2"/>
</dbReference>
<dbReference type="PANTHER" id="PTHR46611">
    <property type="entry name" value="SERPENTINE RECEPTOR, CLASS X-RELATED"/>
    <property type="match status" value="1"/>
</dbReference>
<sequence>MATIVFLIVSNLSLFLVSFSGTILNTYLFYKFSTRRGVISGFYKLCLVKTIPNAIVCACFLFWAVPLSTLRVKNSKVPRDANVFVGQLAGAGAYIFGPLLHVCMAANRFSSLYFAVQIIKANRYPITITSIGISVIIAIVFTVMGLPKDCGFLYFPETLEWLSEEADCSTFQYDLLLYSIFGCAVISNTMNLATAGRLLFDKVGGMSKTDSKTRRKKYLVNFSQSVLQDCLHVFDMINSTYTTQLNPSAWFQFLCLTFSFVSIHFLDGCVMFYFHSELHPRWLWRRAVKKRSLIRVVAMSKISTLGLVLNIYLFRKFSNKPGKASSFHKLCLVKTIPNSIVCASFLLWVVPISVVQPDYDKIPRILNVFVGQIAGFGAYVTGPLLELFMSLNRFAALYFATRHLGIADFPLTGFAIIGAFGIAVLYTALGFRPNCGFVFYPENFTWDKEYTECATGMSTLIFYTVVAISTWTNLLNVATAIKLAVNKASH</sequence>
<dbReference type="AlphaFoldDB" id="A0AAE9CX85"/>
<feature type="transmembrane region" description="Helical" evidence="1">
    <location>
        <begin position="335"/>
        <end position="354"/>
    </location>
</feature>
<dbReference type="Proteomes" id="UP000827892">
    <property type="component" value="Chromosome V"/>
</dbReference>
<keyword evidence="1" id="KW-1133">Transmembrane helix</keyword>
<feature type="domain" description="7TM GPCR serpentine receptor class x (Srx)" evidence="2">
    <location>
        <begin position="15"/>
        <end position="275"/>
    </location>
</feature>
<gene>
    <name evidence="3" type="ORF">L3Y34_005908</name>
</gene>
<accession>A0AAE9CX85</accession>
<feature type="transmembrane region" description="Helical" evidence="1">
    <location>
        <begin position="366"/>
        <end position="389"/>
    </location>
</feature>
<keyword evidence="1" id="KW-0812">Transmembrane</keyword>
<feature type="transmembrane region" description="Helical" evidence="1">
    <location>
        <begin position="84"/>
        <end position="103"/>
    </location>
</feature>
<dbReference type="PANTHER" id="PTHR46611:SF2">
    <property type="entry name" value="7TM GPCR SERPENTINE RECEPTOR CLASS X (SRX) DOMAIN-CONTAINING PROTEIN"/>
    <property type="match status" value="1"/>
</dbReference>
<feature type="transmembrane region" description="Helical" evidence="1">
    <location>
        <begin position="249"/>
        <end position="273"/>
    </location>
</feature>
<evidence type="ECO:0000313" key="4">
    <source>
        <dbReference type="Proteomes" id="UP000827892"/>
    </source>
</evidence>
<reference evidence="3 4" key="1">
    <citation type="submission" date="2022-02" db="EMBL/GenBank/DDBJ databases">
        <title>Chromosome-level reference genomes for two strains of Caenorhabditis briggsae: an improved platform for comparative genomics.</title>
        <authorList>
            <person name="Stevens L."/>
            <person name="Andersen E.C."/>
        </authorList>
    </citation>
    <scope>NUCLEOTIDE SEQUENCE [LARGE SCALE GENOMIC DNA]</scope>
    <source>
        <strain evidence="3">QX1410_ONT</strain>
        <tissue evidence="3">Whole-organism</tissue>
    </source>
</reference>
<evidence type="ECO:0000256" key="1">
    <source>
        <dbReference type="SAM" id="Phobius"/>
    </source>
</evidence>
<keyword evidence="1" id="KW-0472">Membrane</keyword>
<feature type="transmembrane region" description="Helical" evidence="1">
    <location>
        <begin position="293"/>
        <end position="315"/>
    </location>
</feature>
<dbReference type="InterPro" id="IPR019430">
    <property type="entry name" value="7TM_GPCR_serpentine_rcpt_Srx"/>
</dbReference>
<organism evidence="3 4">
    <name type="scientific">Caenorhabditis briggsae</name>
    <dbReference type="NCBI Taxonomy" id="6238"/>
    <lineage>
        <taxon>Eukaryota</taxon>
        <taxon>Metazoa</taxon>
        <taxon>Ecdysozoa</taxon>
        <taxon>Nematoda</taxon>
        <taxon>Chromadorea</taxon>
        <taxon>Rhabditida</taxon>
        <taxon>Rhabditina</taxon>
        <taxon>Rhabditomorpha</taxon>
        <taxon>Rhabditoidea</taxon>
        <taxon>Rhabditidae</taxon>
        <taxon>Peloderinae</taxon>
        <taxon>Caenorhabditis</taxon>
    </lineage>
</organism>
<feature type="transmembrane region" description="Helical" evidence="1">
    <location>
        <begin position="42"/>
        <end position="64"/>
    </location>
</feature>
<feature type="transmembrane region" description="Helical" evidence="1">
    <location>
        <begin position="175"/>
        <end position="198"/>
    </location>
</feature>
<feature type="domain" description="7TM GPCR serpentine receptor class x (Srx)" evidence="2">
    <location>
        <begin position="302"/>
        <end position="489"/>
    </location>
</feature>
<evidence type="ECO:0000259" key="2">
    <source>
        <dbReference type="Pfam" id="PF10328"/>
    </source>
</evidence>
<feature type="transmembrane region" description="Helical" evidence="1">
    <location>
        <begin position="409"/>
        <end position="429"/>
    </location>
</feature>